<dbReference type="OrthoDB" id="9789291at2"/>
<dbReference type="Pfam" id="PF01478">
    <property type="entry name" value="Peptidase_A24"/>
    <property type="match status" value="1"/>
</dbReference>
<feature type="transmembrane region" description="Helical" evidence="7">
    <location>
        <begin position="69"/>
        <end position="87"/>
    </location>
</feature>
<gene>
    <name evidence="10" type="ORF">CD039_05295</name>
</gene>
<feature type="domain" description="Prepilin peptidase A24 N-terminal" evidence="9">
    <location>
        <begin position="11"/>
        <end position="88"/>
    </location>
</feature>
<evidence type="ECO:0000256" key="3">
    <source>
        <dbReference type="ARBA" id="ARBA00022475"/>
    </source>
</evidence>
<keyword evidence="4 7" id="KW-0812">Transmembrane</keyword>
<protein>
    <submittedName>
        <fullName evidence="10">Signal peptidase</fullName>
    </submittedName>
</protein>
<evidence type="ECO:0000256" key="6">
    <source>
        <dbReference type="ARBA" id="ARBA00023136"/>
    </source>
</evidence>
<evidence type="ECO:0000256" key="4">
    <source>
        <dbReference type="ARBA" id="ARBA00022692"/>
    </source>
</evidence>
<keyword evidence="11" id="KW-1185">Reference proteome</keyword>
<dbReference type="GO" id="GO:0004190">
    <property type="term" value="F:aspartic-type endopeptidase activity"/>
    <property type="evidence" value="ECO:0007669"/>
    <property type="project" value="InterPro"/>
</dbReference>
<name>A0A2K4FGV8_9STAP</name>
<comment type="subcellular location">
    <subcellularLocation>
        <location evidence="1">Cell membrane</location>
        <topology evidence="1">Multi-pass membrane protein</topology>
    </subcellularLocation>
</comment>
<organism evidence="10 11">
    <name type="scientific">Staphylococcus argensis</name>
    <dbReference type="NCBI Taxonomy" id="1607738"/>
    <lineage>
        <taxon>Bacteria</taxon>
        <taxon>Bacillati</taxon>
        <taxon>Bacillota</taxon>
        <taxon>Bacilli</taxon>
        <taxon>Bacillales</taxon>
        <taxon>Staphylococcaceae</taxon>
        <taxon>Staphylococcus</taxon>
    </lineage>
</organism>
<evidence type="ECO:0000313" key="10">
    <source>
        <dbReference type="EMBL" id="POA10165.1"/>
    </source>
</evidence>
<accession>A0A2K4FGV8</accession>
<evidence type="ECO:0000259" key="9">
    <source>
        <dbReference type="Pfam" id="PF06750"/>
    </source>
</evidence>
<comment type="similarity">
    <text evidence="2">Belongs to the peptidase A24 family.</text>
</comment>
<dbReference type="Pfam" id="PF06750">
    <property type="entry name" value="A24_N_bact"/>
    <property type="match status" value="1"/>
</dbReference>
<feature type="transmembrane region" description="Helical" evidence="7">
    <location>
        <begin position="151"/>
        <end position="171"/>
    </location>
</feature>
<reference evidence="10 11" key="1">
    <citation type="submission" date="2017-08" db="EMBL/GenBank/DDBJ databases">
        <title>Draft genome sequences of 64 type strains of genus Staph aureus.</title>
        <authorList>
            <person name="Cole K."/>
            <person name="Golubchik T."/>
            <person name="Russell J."/>
            <person name="Foster D."/>
            <person name="Llewelyn M."/>
            <person name="Wilson D."/>
            <person name="Crook D."/>
            <person name="Paul J."/>
        </authorList>
    </citation>
    <scope>NUCLEOTIDE SEQUENCE [LARGE SCALE GENOMIC DNA]</scope>
    <source>
        <strain evidence="10 11">DSM 29875</strain>
    </source>
</reference>
<dbReference type="GeneID" id="98297759"/>
<keyword evidence="5 7" id="KW-1133">Transmembrane helix</keyword>
<proteinExistence type="inferred from homology"/>
<dbReference type="AlphaFoldDB" id="A0A2K4FGV8"/>
<evidence type="ECO:0000313" key="11">
    <source>
        <dbReference type="Proteomes" id="UP000242712"/>
    </source>
</evidence>
<comment type="caution">
    <text evidence="10">The sequence shown here is derived from an EMBL/GenBank/DDBJ whole genome shotgun (WGS) entry which is preliminary data.</text>
</comment>
<keyword evidence="6 7" id="KW-0472">Membrane</keyword>
<dbReference type="GO" id="GO:0006465">
    <property type="term" value="P:signal peptide processing"/>
    <property type="evidence" value="ECO:0007669"/>
    <property type="project" value="TreeGrafter"/>
</dbReference>
<dbReference type="GO" id="GO:0005886">
    <property type="term" value="C:plasma membrane"/>
    <property type="evidence" value="ECO:0007669"/>
    <property type="project" value="UniProtKB-SubCell"/>
</dbReference>
<dbReference type="EMBL" id="PPPX01000001">
    <property type="protein sequence ID" value="POA10165.1"/>
    <property type="molecule type" value="Genomic_DNA"/>
</dbReference>
<evidence type="ECO:0000256" key="2">
    <source>
        <dbReference type="ARBA" id="ARBA00005801"/>
    </source>
</evidence>
<dbReference type="PANTHER" id="PTHR30487">
    <property type="entry name" value="TYPE 4 PREPILIN-LIKE PROTEINS LEADER PEPTIDE-PROCESSING ENZYME"/>
    <property type="match status" value="1"/>
</dbReference>
<dbReference type="RefSeq" id="WP_103371425.1">
    <property type="nucleotide sequence ID" value="NZ_CBCRVO010000001.1"/>
</dbReference>
<keyword evidence="3" id="KW-1003">Cell membrane</keyword>
<dbReference type="Proteomes" id="UP000242712">
    <property type="component" value="Unassembled WGS sequence"/>
</dbReference>
<feature type="transmembrane region" description="Helical" evidence="7">
    <location>
        <begin position="177"/>
        <end position="197"/>
    </location>
</feature>
<dbReference type="InterPro" id="IPR010627">
    <property type="entry name" value="Prepilin_pept_A24_N"/>
</dbReference>
<dbReference type="PANTHER" id="PTHR30487:SF0">
    <property type="entry name" value="PREPILIN LEADER PEPTIDASE_N-METHYLTRANSFERASE-RELATED"/>
    <property type="match status" value="1"/>
</dbReference>
<dbReference type="InterPro" id="IPR000045">
    <property type="entry name" value="Prepilin_IV_endopep_pep"/>
</dbReference>
<sequence length="234" mass="27040">MILAFIMFPILFSFLYQLSSEEQLTFKYFLQRSTCDHCHQPLRFYNLIPILSFCGQKGRTSCCRQRLSIYYFIGECLAMAGALLLYWQLPISRSLFIALFLLLLTTAISDIATLTISLNLLFVFVVACCVLFHCEWLQFLIVLLISHILFFIVRSGIGYGDILLINFLALFLPFHLFTYVLLFTFIFAGLFAVIVILSGYYRRRLMIPLVPFIFSAFCFVMVSYTTLLFGGEIL</sequence>
<feature type="transmembrane region" description="Helical" evidence="7">
    <location>
        <begin position="120"/>
        <end position="144"/>
    </location>
</feature>
<feature type="domain" description="Prepilin type IV endopeptidase peptidase" evidence="8">
    <location>
        <begin position="97"/>
        <end position="193"/>
    </location>
</feature>
<evidence type="ECO:0000259" key="8">
    <source>
        <dbReference type="Pfam" id="PF01478"/>
    </source>
</evidence>
<feature type="transmembrane region" description="Helical" evidence="7">
    <location>
        <begin position="209"/>
        <end position="229"/>
    </location>
</feature>
<dbReference type="InterPro" id="IPR050882">
    <property type="entry name" value="Prepilin_peptidase/N-MTase"/>
</dbReference>
<evidence type="ECO:0000256" key="7">
    <source>
        <dbReference type="SAM" id="Phobius"/>
    </source>
</evidence>
<evidence type="ECO:0000256" key="1">
    <source>
        <dbReference type="ARBA" id="ARBA00004651"/>
    </source>
</evidence>
<evidence type="ECO:0000256" key="5">
    <source>
        <dbReference type="ARBA" id="ARBA00022989"/>
    </source>
</evidence>